<reference evidence="5 6" key="1">
    <citation type="submission" date="2016-07" db="EMBL/GenBank/DDBJ databases">
        <title>Genome of Pelobium manganitolerans.</title>
        <authorList>
            <person name="Wu S."/>
            <person name="Wang G."/>
        </authorList>
    </citation>
    <scope>NUCLEOTIDE SEQUENCE [LARGE SCALE GENOMIC DNA]</scope>
    <source>
        <strain evidence="5 6">YS-25</strain>
    </source>
</reference>
<evidence type="ECO:0000256" key="3">
    <source>
        <dbReference type="SAM" id="Coils"/>
    </source>
</evidence>
<dbReference type="EMBL" id="MBTA01000027">
    <property type="protein sequence ID" value="RKD13898.1"/>
    <property type="molecule type" value="Genomic_DNA"/>
</dbReference>
<dbReference type="Gene3D" id="3.30.910.20">
    <property type="entry name" value="Skp domain"/>
    <property type="match status" value="1"/>
</dbReference>
<evidence type="ECO:0000256" key="1">
    <source>
        <dbReference type="ARBA" id="ARBA00009091"/>
    </source>
</evidence>
<dbReference type="SUPFAM" id="SSF111384">
    <property type="entry name" value="OmpH-like"/>
    <property type="match status" value="1"/>
</dbReference>
<proteinExistence type="inferred from homology"/>
<evidence type="ECO:0000256" key="4">
    <source>
        <dbReference type="SAM" id="SignalP"/>
    </source>
</evidence>
<comment type="caution">
    <text evidence="5">The sequence shown here is derived from an EMBL/GenBank/DDBJ whole genome shotgun (WGS) entry which is preliminary data.</text>
</comment>
<evidence type="ECO:0000313" key="6">
    <source>
        <dbReference type="Proteomes" id="UP000283433"/>
    </source>
</evidence>
<dbReference type="Proteomes" id="UP000283433">
    <property type="component" value="Unassembled WGS sequence"/>
</dbReference>
<dbReference type="AlphaFoldDB" id="A0A419S3M8"/>
<dbReference type="GO" id="GO:0050821">
    <property type="term" value="P:protein stabilization"/>
    <property type="evidence" value="ECO:0007669"/>
    <property type="project" value="TreeGrafter"/>
</dbReference>
<accession>A0A419S3M8</accession>
<comment type="similarity">
    <text evidence="1">Belongs to the Skp family.</text>
</comment>
<protein>
    <recommendedName>
        <fullName evidence="7">Outer membrane chaperone Skp</fullName>
    </recommendedName>
</protein>
<dbReference type="RefSeq" id="WP_120182806.1">
    <property type="nucleotide sequence ID" value="NZ_CBINCU010000007.1"/>
</dbReference>
<keyword evidence="3" id="KW-0175">Coiled coil</keyword>
<dbReference type="PANTHER" id="PTHR35089">
    <property type="entry name" value="CHAPERONE PROTEIN SKP"/>
    <property type="match status" value="1"/>
</dbReference>
<feature type="coiled-coil region" evidence="3">
    <location>
        <begin position="49"/>
        <end position="109"/>
    </location>
</feature>
<dbReference type="InterPro" id="IPR005632">
    <property type="entry name" value="Chaperone_Skp"/>
</dbReference>
<dbReference type="InterPro" id="IPR024930">
    <property type="entry name" value="Skp_dom_sf"/>
</dbReference>
<gene>
    <name evidence="5" type="ORF">BCY91_09095</name>
</gene>
<evidence type="ECO:0008006" key="7">
    <source>
        <dbReference type="Google" id="ProtNLM"/>
    </source>
</evidence>
<organism evidence="5 6">
    <name type="scientific">Pelobium manganitolerans</name>
    <dbReference type="NCBI Taxonomy" id="1842495"/>
    <lineage>
        <taxon>Bacteria</taxon>
        <taxon>Pseudomonadati</taxon>
        <taxon>Bacteroidota</taxon>
        <taxon>Sphingobacteriia</taxon>
        <taxon>Sphingobacteriales</taxon>
        <taxon>Sphingobacteriaceae</taxon>
        <taxon>Pelobium</taxon>
    </lineage>
</organism>
<keyword evidence="2 4" id="KW-0732">Signal</keyword>
<name>A0A419S3M8_9SPHI</name>
<dbReference type="Pfam" id="PF03938">
    <property type="entry name" value="OmpH"/>
    <property type="match status" value="1"/>
</dbReference>
<keyword evidence="6" id="KW-1185">Reference proteome</keyword>
<sequence>MKKYIILSVLAVMLCVGAQAQRLAFVDSEYILKHIPEYSSAQKQLNASAKKWQSDIDAKFAEVEKLRNDFQADRVLLTDDMQKQREADILQKEREANELQQQKFGYEGELYREKLRLIKPVQDKVAKAVEEYANSESVDIVLDKSTVTLLFGRANFDATNQVIEKMGYKPGSFAK</sequence>
<dbReference type="GO" id="GO:0051082">
    <property type="term" value="F:unfolded protein binding"/>
    <property type="evidence" value="ECO:0007669"/>
    <property type="project" value="InterPro"/>
</dbReference>
<evidence type="ECO:0000313" key="5">
    <source>
        <dbReference type="EMBL" id="RKD13898.1"/>
    </source>
</evidence>
<feature type="signal peptide" evidence="4">
    <location>
        <begin position="1"/>
        <end position="20"/>
    </location>
</feature>
<dbReference type="GO" id="GO:0005829">
    <property type="term" value="C:cytosol"/>
    <property type="evidence" value="ECO:0007669"/>
    <property type="project" value="TreeGrafter"/>
</dbReference>
<dbReference type="PANTHER" id="PTHR35089:SF1">
    <property type="entry name" value="CHAPERONE PROTEIN SKP"/>
    <property type="match status" value="1"/>
</dbReference>
<dbReference type="SMART" id="SM00935">
    <property type="entry name" value="OmpH"/>
    <property type="match status" value="1"/>
</dbReference>
<feature type="chain" id="PRO_5019383973" description="Outer membrane chaperone Skp" evidence="4">
    <location>
        <begin position="21"/>
        <end position="175"/>
    </location>
</feature>
<dbReference type="OrthoDB" id="9788552at2"/>
<evidence type="ECO:0000256" key="2">
    <source>
        <dbReference type="ARBA" id="ARBA00022729"/>
    </source>
</evidence>